<accession>A0A7R9DMJ7</accession>
<dbReference type="AlphaFoldDB" id="A0A7R9DMJ7"/>
<gene>
    <name evidence="3" type="ORF">TCEB3V08_LOCUS12741</name>
</gene>
<evidence type="ECO:0000313" key="3">
    <source>
        <dbReference type="EMBL" id="CAD7416572.1"/>
    </source>
</evidence>
<proteinExistence type="predicted"/>
<dbReference type="InterPro" id="IPR033447">
    <property type="entry name" value="OSK"/>
</dbReference>
<organism evidence="3">
    <name type="scientific">Timema cristinae</name>
    <name type="common">Walking stick</name>
    <dbReference type="NCBI Taxonomy" id="61476"/>
    <lineage>
        <taxon>Eukaryota</taxon>
        <taxon>Metazoa</taxon>
        <taxon>Ecdysozoa</taxon>
        <taxon>Arthropoda</taxon>
        <taxon>Hexapoda</taxon>
        <taxon>Insecta</taxon>
        <taxon>Pterygota</taxon>
        <taxon>Neoptera</taxon>
        <taxon>Polyneoptera</taxon>
        <taxon>Phasmatodea</taxon>
        <taxon>Timematodea</taxon>
        <taxon>Timematoidea</taxon>
        <taxon>Timematidae</taxon>
        <taxon>Timema</taxon>
    </lineage>
</organism>
<keyword evidence="1" id="KW-0732">Signal</keyword>
<feature type="chain" id="PRO_5031354561" description="OSK domain-containing protein" evidence="1">
    <location>
        <begin position="31"/>
        <end position="108"/>
    </location>
</feature>
<sequence>MRLIPIVKFLETKALRIVLLILPPIPLLCGEREGDINIYNKFILNLEKRPTVRVLDIHHLFKHQKGNDNLDLFERFIGNPSRNRVDLAHWNKKGITKVEEVLRDFLCK</sequence>
<name>A0A7R9DMJ7_TIMCR</name>
<dbReference type="Pfam" id="PF17182">
    <property type="entry name" value="OSK"/>
    <property type="match status" value="1"/>
</dbReference>
<evidence type="ECO:0000259" key="2">
    <source>
        <dbReference type="Pfam" id="PF17182"/>
    </source>
</evidence>
<dbReference type="EMBL" id="OC328308">
    <property type="protein sequence ID" value="CAD7416572.1"/>
    <property type="molecule type" value="Genomic_DNA"/>
</dbReference>
<evidence type="ECO:0000256" key="1">
    <source>
        <dbReference type="SAM" id="SignalP"/>
    </source>
</evidence>
<dbReference type="InterPro" id="IPR036514">
    <property type="entry name" value="SGNH_hydro_sf"/>
</dbReference>
<reference evidence="3" key="1">
    <citation type="submission" date="2020-11" db="EMBL/GenBank/DDBJ databases">
        <authorList>
            <person name="Tran Van P."/>
        </authorList>
    </citation>
    <scope>NUCLEOTIDE SEQUENCE</scope>
</reference>
<protein>
    <recommendedName>
        <fullName evidence="2">OSK domain-containing protein</fullName>
    </recommendedName>
</protein>
<dbReference type="Gene3D" id="3.40.50.1110">
    <property type="entry name" value="SGNH hydrolase"/>
    <property type="match status" value="1"/>
</dbReference>
<feature type="domain" description="OSK" evidence="2">
    <location>
        <begin position="6"/>
        <end position="104"/>
    </location>
</feature>
<dbReference type="SUPFAM" id="SSF52266">
    <property type="entry name" value="SGNH hydrolase"/>
    <property type="match status" value="1"/>
</dbReference>
<feature type="signal peptide" evidence="1">
    <location>
        <begin position="1"/>
        <end position="30"/>
    </location>
</feature>